<gene>
    <name evidence="5" type="ORF">AGOS_AGL144C</name>
</gene>
<dbReference type="Proteomes" id="UP000000591">
    <property type="component" value="Chromosome VII"/>
</dbReference>
<reference evidence="6" key="2">
    <citation type="journal article" date="2013" name="G3 (Bethesda)">
        <title>Genomes of Ashbya fungi isolated from insects reveal four mating-type loci, numerous translocations, lack of transposons, and distinct gene duplications.</title>
        <authorList>
            <person name="Dietrich F.S."/>
            <person name="Voegeli S."/>
            <person name="Kuo S."/>
            <person name="Philippsen P."/>
        </authorList>
    </citation>
    <scope>GENOME REANNOTATION</scope>
    <source>
        <strain evidence="6">ATCC 10895 / CBS 109.51 / FGSC 9923 / NRRL Y-1056</strain>
    </source>
</reference>
<organism evidence="5 6">
    <name type="scientific">Eremothecium gossypii (strain ATCC 10895 / CBS 109.51 / FGSC 9923 / NRRL Y-1056)</name>
    <name type="common">Yeast</name>
    <name type="synonym">Ashbya gossypii</name>
    <dbReference type="NCBI Taxonomy" id="284811"/>
    <lineage>
        <taxon>Eukaryota</taxon>
        <taxon>Fungi</taxon>
        <taxon>Dikarya</taxon>
        <taxon>Ascomycota</taxon>
        <taxon>Saccharomycotina</taxon>
        <taxon>Saccharomycetes</taxon>
        <taxon>Saccharomycetales</taxon>
        <taxon>Saccharomycetaceae</taxon>
        <taxon>Eremothecium</taxon>
    </lineage>
</organism>
<dbReference type="GO" id="GO:0008440">
    <property type="term" value="F:inositol-1,4,5-trisphosphate 3-kinase activity"/>
    <property type="evidence" value="ECO:0000318"/>
    <property type="project" value="GO_Central"/>
</dbReference>
<reference evidence="5 6" key="1">
    <citation type="journal article" date="2004" name="Science">
        <title>The Ashbya gossypii genome as a tool for mapping the ancient Saccharomyces cerevisiae genome.</title>
        <authorList>
            <person name="Dietrich F.S."/>
            <person name="Voegeli S."/>
            <person name="Brachat S."/>
            <person name="Lerch A."/>
            <person name="Gates K."/>
            <person name="Steiner S."/>
            <person name="Mohr C."/>
            <person name="Pohlmann R."/>
            <person name="Luedi P."/>
            <person name="Choi S."/>
            <person name="Wing R.A."/>
            <person name="Flavier A."/>
            <person name="Gaffney T.D."/>
            <person name="Philippsen P."/>
        </authorList>
    </citation>
    <scope>NUCLEOTIDE SEQUENCE [LARGE SCALE GENOMIC DNA]</scope>
    <source>
        <strain evidence="6">ATCC 10895 / CBS 109.51 / FGSC 9923 / NRRL Y-1056</strain>
    </source>
</reference>
<dbReference type="GeneID" id="4622816"/>
<evidence type="ECO:0000256" key="2">
    <source>
        <dbReference type="ARBA" id="ARBA00022679"/>
    </source>
</evidence>
<dbReference type="Gene3D" id="3.30.470.160">
    <property type="entry name" value="Inositol polyphosphate kinase"/>
    <property type="match status" value="1"/>
</dbReference>
<evidence type="ECO:0000256" key="4">
    <source>
        <dbReference type="RuleBase" id="RU363090"/>
    </source>
</evidence>
<dbReference type="InterPro" id="IPR038286">
    <property type="entry name" value="IPK_sf"/>
</dbReference>
<keyword evidence="2 4" id="KW-0808">Transferase</keyword>
<name>Q750T3_EREGS</name>
<dbReference type="OrthoDB" id="338650at2759"/>
<keyword evidence="3 4" id="KW-0418">Kinase</keyword>
<dbReference type="AlphaFoldDB" id="Q750T3"/>
<evidence type="ECO:0000256" key="1">
    <source>
        <dbReference type="ARBA" id="ARBA00007374"/>
    </source>
</evidence>
<dbReference type="GO" id="GO:0005737">
    <property type="term" value="C:cytoplasm"/>
    <property type="evidence" value="ECO:0000318"/>
    <property type="project" value="GO_Central"/>
</dbReference>
<keyword evidence="6" id="KW-1185">Reference proteome</keyword>
<dbReference type="EMBL" id="AE016820">
    <property type="protein sequence ID" value="AAS54347.2"/>
    <property type="molecule type" value="Genomic_DNA"/>
</dbReference>
<dbReference type="STRING" id="284811.Q750T3"/>
<evidence type="ECO:0000313" key="5">
    <source>
        <dbReference type="EMBL" id="AAS54347.2"/>
    </source>
</evidence>
<dbReference type="InParanoid" id="Q750T3"/>
<accession>Q750T3</accession>
<dbReference type="EC" id="2.7.-.-" evidence="4"/>
<proteinExistence type="inferred from homology"/>
<dbReference type="GO" id="GO:0000824">
    <property type="term" value="F:inositol-1,4,5,6-tetrakisphosphate 3-kinase activity"/>
    <property type="evidence" value="ECO:0000318"/>
    <property type="project" value="GO_Central"/>
</dbReference>
<dbReference type="GO" id="GO:0005634">
    <property type="term" value="C:nucleus"/>
    <property type="evidence" value="ECO:0000318"/>
    <property type="project" value="GO_Central"/>
</dbReference>
<dbReference type="PANTHER" id="PTHR12400">
    <property type="entry name" value="INOSITOL POLYPHOSPHATE KINASE"/>
    <property type="match status" value="1"/>
</dbReference>
<dbReference type="FunCoup" id="Q750T3">
    <property type="interactions" value="72"/>
</dbReference>
<dbReference type="OMA" id="FRICGMK"/>
<dbReference type="GO" id="GO:0046854">
    <property type="term" value="P:phosphatidylinositol phosphate biosynthetic process"/>
    <property type="evidence" value="ECO:0000318"/>
    <property type="project" value="GO_Central"/>
</dbReference>
<dbReference type="InterPro" id="IPR005522">
    <property type="entry name" value="IPK"/>
</dbReference>
<dbReference type="eggNOG" id="KOG1620">
    <property type="taxonomic scope" value="Eukaryota"/>
</dbReference>
<dbReference type="RefSeq" id="NP_986523.2">
    <property type="nucleotide sequence ID" value="NM_211585.2"/>
</dbReference>
<dbReference type="GO" id="GO:0032958">
    <property type="term" value="P:inositol phosphate biosynthetic process"/>
    <property type="evidence" value="ECO:0000318"/>
    <property type="project" value="GO_Central"/>
</dbReference>
<sequence>MGHKKLRHQAAGHDGTLTDIDERLIFKPAVDQELEFYTGIISRKDREGVDFPLECWMCVFVGTLSEGILNVENNDSIMRLKGEDVVKPTTDYLQHLNLSNDHTQKYLVLENLTYGYRRPNILDIKLGKVLYDDKATEEKKARLTTISASTTSGSLGFRVCGMKIERNSLIGQLDKSHYEEDDDDYVLLNKLYGRSRTVDNVSDAFRLFFNAPNLPKHRHAELINRFAVRLRMFYNTLLDEEVRMISSSLLFVYEGDPERWDMENAVDGVLNEPCFLDGDSDCSSEEWDKSRNIPLSSMTLIDFAHSKFTPGEGYDENVIVGVENLMEVFDKVSGEYGEQ</sequence>
<dbReference type="Pfam" id="PF03770">
    <property type="entry name" value="IPK"/>
    <property type="match status" value="1"/>
</dbReference>
<protein>
    <recommendedName>
        <fullName evidence="4">Kinase</fullName>
        <ecNumber evidence="4">2.7.-.-</ecNumber>
    </recommendedName>
</protein>
<dbReference type="PANTHER" id="PTHR12400:SF103">
    <property type="entry name" value="INOSITOL POLYPHOSPHATE MULTIKINASE"/>
    <property type="match status" value="1"/>
</dbReference>
<evidence type="ECO:0000313" key="6">
    <source>
        <dbReference type="Proteomes" id="UP000000591"/>
    </source>
</evidence>
<dbReference type="HOGENOM" id="CLU_042569_3_0_1"/>
<dbReference type="SUPFAM" id="SSF56104">
    <property type="entry name" value="SAICAR synthase-like"/>
    <property type="match status" value="1"/>
</dbReference>
<comment type="similarity">
    <text evidence="1 4">Belongs to the inositol phosphokinase (IPK) family.</text>
</comment>
<dbReference type="KEGG" id="ago:AGOS_AGL144C"/>
<evidence type="ECO:0000256" key="3">
    <source>
        <dbReference type="ARBA" id="ARBA00022777"/>
    </source>
</evidence>